<sequence length="116" mass="12552">MPHDAIQTCILPVDRILLRCREQFLSCADATALKQVALHATRRFAASADESQATTRSGQSMLNREACGIARDGWIRGLSLLAADIWRSYLLNSQEPGCNGTTTAASYLAATLSHTS</sequence>
<protein>
    <submittedName>
        <fullName evidence="1">Uncharacterized protein</fullName>
    </submittedName>
</protein>
<name>A0A7R8YXA9_HERIL</name>
<keyword evidence="2" id="KW-1185">Reference proteome</keyword>
<dbReference type="InParanoid" id="A0A7R8YXA9"/>
<organism evidence="1 2">
    <name type="scientific">Hermetia illucens</name>
    <name type="common">Black soldier fly</name>
    <dbReference type="NCBI Taxonomy" id="343691"/>
    <lineage>
        <taxon>Eukaryota</taxon>
        <taxon>Metazoa</taxon>
        <taxon>Ecdysozoa</taxon>
        <taxon>Arthropoda</taxon>
        <taxon>Hexapoda</taxon>
        <taxon>Insecta</taxon>
        <taxon>Pterygota</taxon>
        <taxon>Neoptera</taxon>
        <taxon>Endopterygota</taxon>
        <taxon>Diptera</taxon>
        <taxon>Brachycera</taxon>
        <taxon>Stratiomyomorpha</taxon>
        <taxon>Stratiomyidae</taxon>
        <taxon>Hermetiinae</taxon>
        <taxon>Hermetia</taxon>
    </lineage>
</organism>
<gene>
    <name evidence="1" type="ORF">HERILL_LOCUS10894</name>
</gene>
<proteinExistence type="predicted"/>
<evidence type="ECO:0000313" key="2">
    <source>
        <dbReference type="Proteomes" id="UP000594454"/>
    </source>
</evidence>
<dbReference type="Proteomes" id="UP000594454">
    <property type="component" value="Chromosome 4"/>
</dbReference>
<dbReference type="AlphaFoldDB" id="A0A7R8YXA9"/>
<evidence type="ECO:0000313" key="1">
    <source>
        <dbReference type="EMBL" id="CAD7088250.1"/>
    </source>
</evidence>
<reference evidence="1 2" key="1">
    <citation type="submission" date="2020-11" db="EMBL/GenBank/DDBJ databases">
        <authorList>
            <person name="Wallbank WR R."/>
            <person name="Pardo Diaz C."/>
            <person name="Kozak K."/>
            <person name="Martin S."/>
            <person name="Jiggins C."/>
            <person name="Moest M."/>
            <person name="Warren A I."/>
            <person name="Generalovic N T."/>
            <person name="Byers J.R.P. K."/>
            <person name="Montejo-Kovacevich G."/>
            <person name="Yen C E."/>
        </authorList>
    </citation>
    <scope>NUCLEOTIDE SEQUENCE [LARGE SCALE GENOMIC DNA]</scope>
</reference>
<accession>A0A7R8YXA9</accession>
<dbReference type="EMBL" id="LR899012">
    <property type="protein sequence ID" value="CAD7088250.1"/>
    <property type="molecule type" value="Genomic_DNA"/>
</dbReference>